<dbReference type="EMBL" id="GBXM01006693">
    <property type="protein sequence ID" value="JAI01885.1"/>
    <property type="molecule type" value="Transcribed_RNA"/>
</dbReference>
<reference evidence="3" key="2">
    <citation type="journal article" date="2015" name="Fish Shellfish Immunol.">
        <title>Early steps in the European eel (Anguilla anguilla)-Vibrio vulnificus interaction in the gills: Role of the RtxA13 toxin.</title>
        <authorList>
            <person name="Callol A."/>
            <person name="Pajuelo D."/>
            <person name="Ebbesson L."/>
            <person name="Teles M."/>
            <person name="MacKenzie S."/>
            <person name="Amaro C."/>
        </authorList>
    </citation>
    <scope>NUCLEOTIDE SEQUENCE</scope>
</reference>
<accession>A0A0E9XGW6</accession>
<evidence type="ECO:0000256" key="1">
    <source>
        <dbReference type="SAM" id="Phobius"/>
    </source>
</evidence>
<name>A0A0E9XGW6_ANGAN</name>
<organism evidence="3">
    <name type="scientific">Anguilla anguilla</name>
    <name type="common">European freshwater eel</name>
    <name type="synonym">Muraena anguilla</name>
    <dbReference type="NCBI Taxonomy" id="7936"/>
    <lineage>
        <taxon>Eukaryota</taxon>
        <taxon>Metazoa</taxon>
        <taxon>Chordata</taxon>
        <taxon>Craniata</taxon>
        <taxon>Vertebrata</taxon>
        <taxon>Euteleostomi</taxon>
        <taxon>Actinopterygii</taxon>
        <taxon>Neopterygii</taxon>
        <taxon>Teleostei</taxon>
        <taxon>Anguilliformes</taxon>
        <taxon>Anguillidae</taxon>
        <taxon>Anguilla</taxon>
    </lineage>
</organism>
<keyword evidence="1" id="KW-1133">Transmembrane helix</keyword>
<sequence>MELALRCLAVFSCVSLVFLPDPPTSSLIRCCCDLVLLFSAFFGTVCPGLILMCFCLCSSPVPAVCFQICLVCLRAVFSMGLDAHNILHGVVGSRVVQEKVGHDPLER</sequence>
<feature type="chain" id="PRO_5002435276" evidence="2">
    <location>
        <begin position="20"/>
        <end position="107"/>
    </location>
</feature>
<dbReference type="AlphaFoldDB" id="A0A0E9XGW6"/>
<feature type="signal peptide" evidence="2">
    <location>
        <begin position="1"/>
        <end position="19"/>
    </location>
</feature>
<proteinExistence type="predicted"/>
<evidence type="ECO:0000313" key="3">
    <source>
        <dbReference type="EMBL" id="JAI01885.1"/>
    </source>
</evidence>
<keyword evidence="1" id="KW-0472">Membrane</keyword>
<keyword evidence="2" id="KW-0732">Signal</keyword>
<keyword evidence="1" id="KW-0812">Transmembrane</keyword>
<feature type="transmembrane region" description="Helical" evidence="1">
    <location>
        <begin position="36"/>
        <end position="57"/>
    </location>
</feature>
<reference evidence="3" key="1">
    <citation type="submission" date="2014-11" db="EMBL/GenBank/DDBJ databases">
        <authorList>
            <person name="Amaro Gonzalez C."/>
        </authorList>
    </citation>
    <scope>NUCLEOTIDE SEQUENCE</scope>
</reference>
<evidence type="ECO:0000256" key="2">
    <source>
        <dbReference type="SAM" id="SignalP"/>
    </source>
</evidence>
<protein>
    <submittedName>
        <fullName evidence="3">Uncharacterized protein</fullName>
    </submittedName>
</protein>